<keyword evidence="1" id="KW-0812">Transmembrane</keyword>
<evidence type="ECO:0000313" key="2">
    <source>
        <dbReference type="EMBL" id="ARI81927.1"/>
    </source>
</evidence>
<organism evidence="2 3">
    <name type="scientific">Microcystis aeruginosa PCC 7806SL</name>
    <dbReference type="NCBI Taxonomy" id="1903187"/>
    <lineage>
        <taxon>Bacteria</taxon>
        <taxon>Bacillati</taxon>
        <taxon>Cyanobacteriota</taxon>
        <taxon>Cyanophyceae</taxon>
        <taxon>Oscillatoriophycideae</taxon>
        <taxon>Chroococcales</taxon>
        <taxon>Microcystaceae</taxon>
        <taxon>Microcystis</taxon>
    </lineage>
</organism>
<dbReference type="Proteomes" id="UP000192439">
    <property type="component" value="Chromosome"/>
</dbReference>
<proteinExistence type="predicted"/>
<keyword evidence="1" id="KW-1133">Transmembrane helix</keyword>
<feature type="transmembrane region" description="Helical" evidence="1">
    <location>
        <begin position="206"/>
        <end position="225"/>
    </location>
</feature>
<dbReference type="AlphaFoldDB" id="A0AB33BNX5"/>
<gene>
    <name evidence="2" type="ORF">BH695_2648</name>
</gene>
<accession>A0AB33BNX5</accession>
<evidence type="ECO:0000256" key="1">
    <source>
        <dbReference type="SAM" id="Phobius"/>
    </source>
</evidence>
<keyword evidence="1" id="KW-0472">Membrane</keyword>
<feature type="transmembrane region" description="Helical" evidence="1">
    <location>
        <begin position="149"/>
        <end position="167"/>
    </location>
</feature>
<feature type="transmembrane region" description="Helical" evidence="1">
    <location>
        <begin position="246"/>
        <end position="266"/>
    </location>
</feature>
<reference evidence="2 3" key="1">
    <citation type="journal article" date="2018" name="Harmful Algae">
        <title>The highly heterogeneous methylated genomes and diverse restriction-modification systems of bloom-forming Microcystis.</title>
        <authorList>
            <person name="Zhao L."/>
            <person name="Song Y."/>
            <person name="Li L."/>
            <person name="Gan N."/>
            <person name="Brand J.J."/>
            <person name="Song L."/>
        </authorList>
    </citation>
    <scope>NUCLEOTIDE SEQUENCE [LARGE SCALE GENOMIC DNA]</scope>
    <source>
        <strain evidence="2 3">PCC 7806SL</strain>
    </source>
</reference>
<feature type="transmembrane region" description="Helical" evidence="1">
    <location>
        <begin position="47"/>
        <end position="65"/>
    </location>
</feature>
<keyword evidence="3" id="KW-1185">Reference proteome</keyword>
<feature type="transmembrane region" description="Helical" evidence="1">
    <location>
        <begin position="179"/>
        <end position="200"/>
    </location>
</feature>
<evidence type="ECO:0000313" key="3">
    <source>
        <dbReference type="Proteomes" id="UP000192439"/>
    </source>
</evidence>
<feature type="transmembrane region" description="Helical" evidence="1">
    <location>
        <begin position="77"/>
        <end position="101"/>
    </location>
</feature>
<name>A0AB33BNX5_MICA7</name>
<dbReference type="EMBL" id="CP020771">
    <property type="protein sequence ID" value="ARI81927.1"/>
    <property type="molecule type" value="Genomic_DNA"/>
</dbReference>
<sequence length="401" mass="45379">MLYLSIVILSVALLIVCKYYAGNSSNPNRLIFALGFILGLTPFAKMQSVPIALSIACIFLHTLWLKSIARGQFIRSLAAFFLGGILFSALVILYLTIFSIYDAFWKSYIQQNLLIYSTHGLMGNVNQLSFFGKINIFLRMLRRVPDTRILFLFTAIVLILGVPFLIIKRFSLSLNQEKSNTFCFVYYSLFILVASSYSIIRPGNGFTHYLLFLIIPSGFLIGVFLGELAKVLQVSQLTLSNLKLSLLTGVIFITITASFLQFATIIKLDNVYLDNCRVFAKNYLSPIAKNILKYASPGESMAVWGWASELYFDTGLIQATRAGVLGSLNYSPLQQYFFKQYADDLINSNAKLFVDAVAPRMTVFKDRKTQEHEVFPEIARVIKENYRLVDEVKGVRIYLKK</sequence>
<protein>
    <submittedName>
        <fullName evidence="2">Uncharacterized protein</fullName>
    </submittedName>
</protein>